<sequence length="608" mass="65777">MARVEDAQLGHGTSAAERASDANICRHLKLAAHHIPHHLAVAVQQGKGKSLANLTYQELDFISLDKQSDAIAFALNAHGLTRGMKAVLMVTPSLDFFALTFALFKAGIIPVLVDPGMGIKNLKQCFIEAAPDAFIGIPKAHIARRLLGWGKGSVKHLINVDGNPSGVAGTLSRVLTGAPSLASILLSTAKSFTAKSSAAKLPELAEYPMALLEHDEMAAILFTSGSTGTPKGVVYSHGMFEAQIQALKQDYGIAHGERDLATFPLFSLFGPALGMASIVPEMDASKPITANPEFLFAAIDKYQCSNIFVNPALLERLGRAGEQTESKKQHKLSSVKRVISAGAPATIASIARFSKMLNDGVPVLNSYGATESLPISMIASDELFTTTQTTDNGGGICVGRAIDGVSVEIIAITEADIPEWDNGLRLNAGEIGEIVVTGPMVSQSYYRREKAATAAKIWDREQQTFRHRMGDLGYLDDSGRLWMCGRKAHRVDATQGGQFVKRYYSIPSERIFNTHPNVKRSALVGIKVKGQGGVSEIEPLICIELDQSLVCNKSAQLYQELMAIAEQYSQTQGIRRFLIHPDFPVDVRHNAKIFREKLAIWAQSQTKG</sequence>
<dbReference type="InterPro" id="IPR020845">
    <property type="entry name" value="AMP-binding_CS"/>
</dbReference>
<gene>
    <name evidence="2" type="ORF">SHD_2497</name>
</gene>
<dbReference type="PANTHER" id="PTHR43767:SF1">
    <property type="entry name" value="NONRIBOSOMAL PEPTIDE SYNTHASE PES1 (EUROFUNG)-RELATED"/>
    <property type="match status" value="1"/>
</dbReference>
<dbReference type="NCBIfam" id="NF045785">
    <property type="entry name" value="OlefBLtnSynShew"/>
    <property type="match status" value="1"/>
</dbReference>
<organism evidence="2 3">
    <name type="scientific">Shewanella decolorationis S12</name>
    <dbReference type="NCBI Taxonomy" id="1353536"/>
    <lineage>
        <taxon>Bacteria</taxon>
        <taxon>Pseudomonadati</taxon>
        <taxon>Pseudomonadota</taxon>
        <taxon>Gammaproteobacteria</taxon>
        <taxon>Alteromonadales</taxon>
        <taxon>Shewanellaceae</taxon>
        <taxon>Shewanella</taxon>
    </lineage>
</organism>
<evidence type="ECO:0000313" key="2">
    <source>
        <dbReference type="EMBL" id="ESE40940.1"/>
    </source>
</evidence>
<dbReference type="SUPFAM" id="SSF56801">
    <property type="entry name" value="Acetyl-CoA synthetase-like"/>
    <property type="match status" value="1"/>
</dbReference>
<dbReference type="Gene3D" id="3.40.50.12780">
    <property type="entry name" value="N-terminal domain of ligase-like"/>
    <property type="match status" value="1"/>
</dbReference>
<name>A0ABP2Z2V9_9GAMM</name>
<accession>A0ABP2Z2V9</accession>
<dbReference type="InterPro" id="IPR042099">
    <property type="entry name" value="ANL_N_sf"/>
</dbReference>
<dbReference type="NCBIfam" id="NF006754">
    <property type="entry name" value="PRK09274.1"/>
    <property type="match status" value="1"/>
</dbReference>
<dbReference type="RefSeq" id="WP_023267478.1">
    <property type="nucleotide sequence ID" value="NZ_AXZL01000068.1"/>
</dbReference>
<dbReference type="CDD" id="cd05910">
    <property type="entry name" value="FACL_like_1"/>
    <property type="match status" value="1"/>
</dbReference>
<evidence type="ECO:0000259" key="1">
    <source>
        <dbReference type="Pfam" id="PF00501"/>
    </source>
</evidence>
<dbReference type="InterPro" id="IPR000873">
    <property type="entry name" value="AMP-dep_synth/lig_dom"/>
</dbReference>
<proteinExistence type="predicted"/>
<reference evidence="2 3" key="1">
    <citation type="journal article" date="2013" name="Genome Announc.">
        <title>Draft Genome Sequence of Shewanella decolorationis S12, a Dye-Degrading Bacterium Isolated from a Wastewater Treatment Plant.</title>
        <authorList>
            <person name="Xu M."/>
            <person name="Fang Y."/>
            <person name="Liu J."/>
            <person name="Chen X."/>
            <person name="Sun G."/>
            <person name="Guo J."/>
            <person name="Hua Z."/>
            <person name="Tu Q."/>
            <person name="Wu L."/>
            <person name="Zhou J."/>
            <person name="Liu X."/>
        </authorList>
    </citation>
    <scope>NUCLEOTIDE SEQUENCE [LARGE SCALE GENOMIC DNA]</scope>
    <source>
        <strain evidence="2 3">S12</strain>
    </source>
</reference>
<feature type="domain" description="AMP-dependent synthetase/ligase" evidence="1">
    <location>
        <begin position="54"/>
        <end position="446"/>
    </location>
</feature>
<dbReference type="Pfam" id="PF00501">
    <property type="entry name" value="AMP-binding"/>
    <property type="match status" value="1"/>
</dbReference>
<dbReference type="PANTHER" id="PTHR43767">
    <property type="entry name" value="LONG-CHAIN-FATTY-ACID--COA LIGASE"/>
    <property type="match status" value="1"/>
</dbReference>
<dbReference type="InterPro" id="IPR050237">
    <property type="entry name" value="ATP-dep_AMP-bd_enzyme"/>
</dbReference>
<keyword evidence="3" id="KW-1185">Reference proteome</keyword>
<dbReference type="PROSITE" id="PS00455">
    <property type="entry name" value="AMP_BINDING"/>
    <property type="match status" value="1"/>
</dbReference>
<dbReference type="InterPro" id="IPR054910">
    <property type="entry name" value="OlefBLtnSynShew"/>
</dbReference>
<protein>
    <submittedName>
        <fullName evidence="2">Peptide synthase</fullName>
    </submittedName>
</protein>
<comment type="caution">
    <text evidence="2">The sequence shown here is derived from an EMBL/GenBank/DDBJ whole genome shotgun (WGS) entry which is preliminary data.</text>
</comment>
<dbReference type="Proteomes" id="UP000017548">
    <property type="component" value="Unassembled WGS sequence"/>
</dbReference>
<evidence type="ECO:0000313" key="3">
    <source>
        <dbReference type="Proteomes" id="UP000017548"/>
    </source>
</evidence>
<dbReference type="EMBL" id="AXZL01000068">
    <property type="protein sequence ID" value="ESE40940.1"/>
    <property type="molecule type" value="Genomic_DNA"/>
</dbReference>